<protein>
    <submittedName>
        <fullName evidence="1">Uncharacterized protein</fullName>
    </submittedName>
</protein>
<organism evidence="1 2">
    <name type="scientific">Sphingobacterium hungaricum</name>
    <dbReference type="NCBI Taxonomy" id="2082723"/>
    <lineage>
        <taxon>Bacteria</taxon>
        <taxon>Pseudomonadati</taxon>
        <taxon>Bacteroidota</taxon>
        <taxon>Sphingobacteriia</taxon>
        <taxon>Sphingobacteriales</taxon>
        <taxon>Sphingobacteriaceae</taxon>
        <taxon>Sphingobacterium</taxon>
    </lineage>
</organism>
<evidence type="ECO:0000313" key="1">
    <source>
        <dbReference type="EMBL" id="MBE8712373.1"/>
    </source>
</evidence>
<gene>
    <name evidence="1" type="ORF">C4F49_01585</name>
</gene>
<accession>A0A928UT62</accession>
<reference evidence="1" key="1">
    <citation type="submission" date="2018-02" db="EMBL/GenBank/DDBJ databases">
        <authorList>
            <person name="Vasarhelyi B.M."/>
            <person name="Deshmukh S."/>
            <person name="Balint B."/>
            <person name="Kukolya J."/>
        </authorList>
    </citation>
    <scope>NUCLEOTIDE SEQUENCE</scope>
    <source>
        <strain evidence="1">KB22</strain>
    </source>
</reference>
<name>A0A928UT62_9SPHI</name>
<dbReference type="EMBL" id="PRDK01000001">
    <property type="protein sequence ID" value="MBE8712373.1"/>
    <property type="molecule type" value="Genomic_DNA"/>
</dbReference>
<dbReference type="Proteomes" id="UP000616201">
    <property type="component" value="Unassembled WGS sequence"/>
</dbReference>
<proteinExistence type="predicted"/>
<evidence type="ECO:0000313" key="2">
    <source>
        <dbReference type="Proteomes" id="UP000616201"/>
    </source>
</evidence>
<sequence length="112" mass="12392">MLSSGFTVTEKKPINHLDDPENFTVKNTTKEGVVAVNCDKLVGATNYMLEVVYKTVVTDPYKLKVTFNSTRCRFEVSGLVEGAEASFQLIATGSKFKISSTQPIIKVIKRND</sequence>
<keyword evidence="2" id="KW-1185">Reference proteome</keyword>
<dbReference type="AlphaFoldDB" id="A0A928UT62"/>
<comment type="caution">
    <text evidence="1">The sequence shown here is derived from an EMBL/GenBank/DDBJ whole genome shotgun (WGS) entry which is preliminary data.</text>
</comment>